<dbReference type="AlphaFoldDB" id="A0A0F8YEM0"/>
<evidence type="ECO:0000313" key="2">
    <source>
        <dbReference type="EMBL" id="KKK79863.1"/>
    </source>
</evidence>
<name>A0A0F8YEM0_9ZZZZ</name>
<feature type="region of interest" description="Disordered" evidence="1">
    <location>
        <begin position="177"/>
        <end position="205"/>
    </location>
</feature>
<evidence type="ECO:0000256" key="1">
    <source>
        <dbReference type="SAM" id="MobiDB-lite"/>
    </source>
</evidence>
<feature type="non-terminal residue" evidence="2">
    <location>
        <position position="1"/>
    </location>
</feature>
<feature type="non-terminal residue" evidence="2">
    <location>
        <position position="402"/>
    </location>
</feature>
<dbReference type="EMBL" id="LAZR01053837">
    <property type="protein sequence ID" value="KKK79863.1"/>
    <property type="molecule type" value="Genomic_DNA"/>
</dbReference>
<accession>A0A0F8YEM0</accession>
<organism evidence="2">
    <name type="scientific">marine sediment metagenome</name>
    <dbReference type="NCBI Taxonomy" id="412755"/>
    <lineage>
        <taxon>unclassified sequences</taxon>
        <taxon>metagenomes</taxon>
        <taxon>ecological metagenomes</taxon>
    </lineage>
</organism>
<comment type="caution">
    <text evidence="2">The sequence shown here is derived from an EMBL/GenBank/DDBJ whole genome shotgun (WGS) entry which is preliminary data.</text>
</comment>
<reference evidence="2" key="1">
    <citation type="journal article" date="2015" name="Nature">
        <title>Complex archaea that bridge the gap between prokaryotes and eukaryotes.</title>
        <authorList>
            <person name="Spang A."/>
            <person name="Saw J.H."/>
            <person name="Jorgensen S.L."/>
            <person name="Zaremba-Niedzwiedzka K."/>
            <person name="Martijn J."/>
            <person name="Lind A.E."/>
            <person name="van Eijk R."/>
            <person name="Schleper C."/>
            <person name="Guy L."/>
            <person name="Ettema T.J."/>
        </authorList>
    </citation>
    <scope>NUCLEOTIDE SEQUENCE</scope>
</reference>
<gene>
    <name evidence="2" type="ORF">LCGC14_2829240</name>
</gene>
<feature type="compositionally biased region" description="Pro residues" evidence="1">
    <location>
        <begin position="184"/>
        <end position="196"/>
    </location>
</feature>
<protein>
    <submittedName>
        <fullName evidence="2">Uncharacterized protein</fullName>
    </submittedName>
</protein>
<proteinExistence type="predicted"/>
<sequence>PVVPPAKAIQAAAGPAAEALGGVDGGIQLEAIRLGLQGLEATLPRERTLDEAFEGGIVNPFAAIAGDKEEQDKAQAVLEEAGLLRALAAQVVFDPLNVLPGFGLTKFDDVARLGRLVLRATRAAPEARVAAVATLRESGQFQKLLRTVSDEAGGRPPAGPLRGGEARVFPDELTRENVIARGDPGPPPPDKPPTGGRPPEGPDDFNLADVRIGKEEAGETLIRRHQGAIDTAKRIAANEVRDNNQELVRIGLGRNFRGSVVAREEGAFNELNSLLHNPSKVASGELTVPDNLKDIYRTLRAQTDWEQAARIDFDPEMALVDDYFFRGWQPPEGMFTGEARGSLGRNPSFKLPRVDATYDEMFEAGFRPMFENPAEQARHSQLMGIKYREQSRLIAKMQASEM</sequence>